<dbReference type="EMBL" id="JAHQIW010002570">
    <property type="protein sequence ID" value="KAJ1355746.1"/>
    <property type="molecule type" value="Genomic_DNA"/>
</dbReference>
<accession>A0AAD5MUF3</accession>
<sequence length="52" mass="6091">MDETLVRLPFENEVYEKRSNEGVLTIDIFCARTTHYFGKKLKDKVRGNSVLE</sequence>
<evidence type="ECO:0000313" key="2">
    <source>
        <dbReference type="Proteomes" id="UP001196413"/>
    </source>
</evidence>
<comment type="caution">
    <text evidence="1">The sequence shown here is derived from an EMBL/GenBank/DDBJ whole genome shotgun (WGS) entry which is preliminary data.</text>
</comment>
<reference evidence="1" key="1">
    <citation type="submission" date="2021-06" db="EMBL/GenBank/DDBJ databases">
        <title>Parelaphostrongylus tenuis whole genome reference sequence.</title>
        <authorList>
            <person name="Garwood T.J."/>
            <person name="Larsen P.A."/>
            <person name="Fountain-Jones N.M."/>
            <person name="Garbe J.R."/>
            <person name="Macchietto M.G."/>
            <person name="Kania S.A."/>
            <person name="Gerhold R.W."/>
            <person name="Richards J.E."/>
            <person name="Wolf T.M."/>
        </authorList>
    </citation>
    <scope>NUCLEOTIDE SEQUENCE</scope>
    <source>
        <strain evidence="1">MNPRO001-30</strain>
        <tissue evidence="1">Meninges</tissue>
    </source>
</reference>
<organism evidence="1 2">
    <name type="scientific">Parelaphostrongylus tenuis</name>
    <name type="common">Meningeal worm</name>
    <dbReference type="NCBI Taxonomy" id="148309"/>
    <lineage>
        <taxon>Eukaryota</taxon>
        <taxon>Metazoa</taxon>
        <taxon>Ecdysozoa</taxon>
        <taxon>Nematoda</taxon>
        <taxon>Chromadorea</taxon>
        <taxon>Rhabditida</taxon>
        <taxon>Rhabditina</taxon>
        <taxon>Rhabditomorpha</taxon>
        <taxon>Strongyloidea</taxon>
        <taxon>Metastrongylidae</taxon>
        <taxon>Parelaphostrongylus</taxon>
    </lineage>
</organism>
<evidence type="ECO:0000313" key="1">
    <source>
        <dbReference type="EMBL" id="KAJ1355746.1"/>
    </source>
</evidence>
<protein>
    <submittedName>
        <fullName evidence="1">Uncharacterized protein</fullName>
    </submittedName>
</protein>
<name>A0AAD5MUF3_PARTN</name>
<dbReference type="AlphaFoldDB" id="A0AAD5MUF3"/>
<dbReference type="Proteomes" id="UP001196413">
    <property type="component" value="Unassembled WGS sequence"/>
</dbReference>
<gene>
    <name evidence="1" type="ORF">KIN20_013280</name>
</gene>
<keyword evidence="2" id="KW-1185">Reference proteome</keyword>
<proteinExistence type="predicted"/>